<reference evidence="5" key="2">
    <citation type="submission" date="2025-09" db="UniProtKB">
        <authorList>
            <consortium name="Ensembl"/>
        </authorList>
    </citation>
    <scope>IDENTIFICATION</scope>
</reference>
<dbReference type="InterPro" id="IPR002048">
    <property type="entry name" value="EF_hand_dom"/>
</dbReference>
<dbReference type="FunFam" id="1.10.238.10:FF:000001">
    <property type="entry name" value="Calmodulin 1"/>
    <property type="match status" value="1"/>
</dbReference>
<reference evidence="5" key="1">
    <citation type="submission" date="2025-08" db="UniProtKB">
        <authorList>
            <consortium name="Ensembl"/>
        </authorList>
    </citation>
    <scope>IDENTIFICATION</scope>
</reference>
<dbReference type="SUPFAM" id="SSF47473">
    <property type="entry name" value="EF-hand"/>
    <property type="match status" value="1"/>
</dbReference>
<keyword evidence="2" id="KW-0677">Repeat</keyword>
<dbReference type="OrthoDB" id="343296at2759"/>
<dbReference type="Ensembl" id="ENSLLET00000004171.1">
    <property type="protein sequence ID" value="ENSLLEP00000003983.1"/>
    <property type="gene ID" value="ENSLLEG00000002555.1"/>
</dbReference>
<dbReference type="CDD" id="cd00051">
    <property type="entry name" value="EFh"/>
    <property type="match status" value="1"/>
</dbReference>
<dbReference type="AlphaFoldDB" id="A0A8C5LXK5"/>
<dbReference type="GeneTree" id="ENSGT00940000157995"/>
<name>A0A8C5LXK5_9ANUR</name>
<gene>
    <name evidence="5" type="primary">CETN3</name>
</gene>
<keyword evidence="6" id="KW-1185">Reference proteome</keyword>
<organism evidence="5 6">
    <name type="scientific">Leptobrachium leishanense</name>
    <name type="common">Leishan spiny toad</name>
    <dbReference type="NCBI Taxonomy" id="445787"/>
    <lineage>
        <taxon>Eukaryota</taxon>
        <taxon>Metazoa</taxon>
        <taxon>Chordata</taxon>
        <taxon>Craniata</taxon>
        <taxon>Vertebrata</taxon>
        <taxon>Euteleostomi</taxon>
        <taxon>Amphibia</taxon>
        <taxon>Batrachia</taxon>
        <taxon>Anura</taxon>
        <taxon>Pelobatoidea</taxon>
        <taxon>Megophryidae</taxon>
        <taxon>Leptobrachium</taxon>
    </lineage>
</organism>
<evidence type="ECO:0000313" key="5">
    <source>
        <dbReference type="Ensembl" id="ENSLLEP00000003983.1"/>
    </source>
</evidence>
<proteinExistence type="predicted"/>
<feature type="domain" description="EF-hand" evidence="4">
    <location>
        <begin position="25"/>
        <end position="60"/>
    </location>
</feature>
<evidence type="ECO:0000256" key="3">
    <source>
        <dbReference type="ARBA" id="ARBA00022837"/>
    </source>
</evidence>
<feature type="domain" description="EF-hand" evidence="4">
    <location>
        <begin position="174"/>
        <end position="204"/>
    </location>
</feature>
<dbReference type="InterPro" id="IPR018247">
    <property type="entry name" value="EF_Hand_1_Ca_BS"/>
</dbReference>
<dbReference type="PROSITE" id="PS50222">
    <property type="entry name" value="EF_HAND_2"/>
    <property type="match status" value="4"/>
</dbReference>
<feature type="domain" description="EF-hand" evidence="4">
    <location>
        <begin position="138"/>
        <end position="173"/>
    </location>
</feature>
<evidence type="ECO:0000259" key="4">
    <source>
        <dbReference type="PROSITE" id="PS50222"/>
    </source>
</evidence>
<dbReference type="Gene3D" id="1.10.238.10">
    <property type="entry name" value="EF-hand"/>
    <property type="match status" value="3"/>
</dbReference>
<dbReference type="GO" id="GO:0016460">
    <property type="term" value="C:myosin II complex"/>
    <property type="evidence" value="ECO:0007669"/>
    <property type="project" value="TreeGrafter"/>
</dbReference>
<dbReference type="Proteomes" id="UP000694569">
    <property type="component" value="Unplaced"/>
</dbReference>
<dbReference type="PROSITE" id="PS00018">
    <property type="entry name" value="EF_HAND_1"/>
    <property type="match status" value="1"/>
</dbReference>
<dbReference type="Pfam" id="PF13499">
    <property type="entry name" value="EF-hand_7"/>
    <property type="match status" value="2"/>
</dbReference>
<evidence type="ECO:0000256" key="1">
    <source>
        <dbReference type="ARBA" id="ARBA00022723"/>
    </source>
</evidence>
<dbReference type="PANTHER" id="PTHR23048:SF48">
    <property type="entry name" value="CENTRIN 3"/>
    <property type="match status" value="1"/>
</dbReference>
<keyword evidence="1" id="KW-0479">Metal-binding</keyword>
<dbReference type="InterPro" id="IPR050230">
    <property type="entry name" value="CALM/Myosin/TropC-like"/>
</dbReference>
<evidence type="ECO:0000256" key="2">
    <source>
        <dbReference type="ARBA" id="ARBA00022737"/>
    </source>
</evidence>
<protein>
    <submittedName>
        <fullName evidence="5">Centrin 3</fullName>
    </submittedName>
</protein>
<accession>A0A8C5LXK5</accession>
<evidence type="ECO:0000313" key="6">
    <source>
        <dbReference type="Proteomes" id="UP000694569"/>
    </source>
</evidence>
<sequence>MSLAVRTDLAVDKTKKKKRRELTEEQKQEIKDAFELFDTDKDKAIDYHELKIIAKNCPVPKRGWMLCRLPRCSCGQSSDYPGEASDLHIIQVAMRALGFDVKKADVLKILKDYDTETTGKITFDDFNEVVTDLIIDRDPQEEMLKAFKLFDDDDSGKISLRNLRRVARELGENMTDEELRAMIEEFDRDGDGEIRDAAIPVLVSSNWYSCKCPDTGSKLSLLNILGSHSAVSTTS</sequence>
<dbReference type="SMART" id="SM00054">
    <property type="entry name" value="EFh"/>
    <property type="match status" value="4"/>
</dbReference>
<dbReference type="InterPro" id="IPR011992">
    <property type="entry name" value="EF-hand-dom_pair"/>
</dbReference>
<dbReference type="PANTHER" id="PTHR23048">
    <property type="entry name" value="MYOSIN LIGHT CHAIN 1, 3"/>
    <property type="match status" value="1"/>
</dbReference>
<feature type="domain" description="EF-hand" evidence="4">
    <location>
        <begin position="101"/>
        <end position="136"/>
    </location>
</feature>
<dbReference type="GO" id="GO:0005509">
    <property type="term" value="F:calcium ion binding"/>
    <property type="evidence" value="ECO:0007669"/>
    <property type="project" value="InterPro"/>
</dbReference>
<keyword evidence="3" id="KW-0106">Calcium</keyword>